<protein>
    <recommendedName>
        <fullName evidence="2">Protein kinase domain-containing protein</fullName>
    </recommendedName>
</protein>
<dbReference type="EMBL" id="NPIC01000005">
    <property type="protein sequence ID" value="RDL36157.1"/>
    <property type="molecule type" value="Genomic_DNA"/>
</dbReference>
<dbReference type="AlphaFoldDB" id="A0A370TKY2"/>
<dbReference type="PANTHER" id="PTHR44329">
    <property type="entry name" value="SERINE/THREONINE-PROTEIN KINASE TNNI3K-RELATED"/>
    <property type="match status" value="1"/>
</dbReference>
<proteinExistence type="predicted"/>
<dbReference type="InterPro" id="IPR011009">
    <property type="entry name" value="Kinase-like_dom_sf"/>
</dbReference>
<evidence type="ECO:0000313" key="4">
    <source>
        <dbReference type="Proteomes" id="UP000254866"/>
    </source>
</evidence>
<sequence>MLCTAGKEDAERYPEAENQDGADGRVIECPSGDAIKSPWPGFRAAECRRGMTTEIQIYQRLGPHPRLVMMIEWKLDDCCLTMEYMPNGHRNDYLRAHNDEISTTQRLQWIQEAAEGLQLLHSANVMRSDVEPKNLLLDAALGLRIADFSGSSFEGSKALARVGTRFSLPTITFNSPATIQDDLYGLGSTIYTIMTAGYPFQELPSDKVIERCKAHEFPDVTGAACGPIIERCWRCEVASAQEIYDFVEAETKHTVSPANYTHWQCQGVSTNVTE</sequence>
<keyword evidence="4" id="KW-1185">Reference proteome</keyword>
<dbReference type="InterPro" id="IPR000719">
    <property type="entry name" value="Prot_kinase_dom"/>
</dbReference>
<accession>A0A370TKY2</accession>
<dbReference type="Pfam" id="PF00069">
    <property type="entry name" value="Pkinase"/>
    <property type="match status" value="1"/>
</dbReference>
<name>A0A370TKY2_9HELO</name>
<dbReference type="SUPFAM" id="SSF56112">
    <property type="entry name" value="Protein kinase-like (PK-like)"/>
    <property type="match status" value="1"/>
</dbReference>
<feature type="region of interest" description="Disordered" evidence="1">
    <location>
        <begin position="1"/>
        <end position="23"/>
    </location>
</feature>
<evidence type="ECO:0000256" key="1">
    <source>
        <dbReference type="SAM" id="MobiDB-lite"/>
    </source>
</evidence>
<dbReference type="Gene3D" id="1.10.510.10">
    <property type="entry name" value="Transferase(Phosphotransferase) domain 1"/>
    <property type="match status" value="1"/>
</dbReference>
<dbReference type="GO" id="GO:0005524">
    <property type="term" value="F:ATP binding"/>
    <property type="evidence" value="ECO:0007669"/>
    <property type="project" value="InterPro"/>
</dbReference>
<dbReference type="PROSITE" id="PS50011">
    <property type="entry name" value="PROTEIN_KINASE_DOM"/>
    <property type="match status" value="1"/>
</dbReference>
<dbReference type="RefSeq" id="XP_031868813.1">
    <property type="nucleotide sequence ID" value="XM_032015392.1"/>
</dbReference>
<feature type="domain" description="Protein kinase" evidence="2">
    <location>
        <begin position="1"/>
        <end position="274"/>
    </location>
</feature>
<dbReference type="InterPro" id="IPR051681">
    <property type="entry name" value="Ser/Thr_Kinases-Pseudokinases"/>
</dbReference>
<evidence type="ECO:0000259" key="2">
    <source>
        <dbReference type="PROSITE" id="PS50011"/>
    </source>
</evidence>
<comment type="caution">
    <text evidence="3">The sequence shown here is derived from an EMBL/GenBank/DDBJ whole genome shotgun (WGS) entry which is preliminary data.</text>
</comment>
<dbReference type="OrthoDB" id="1668230at2759"/>
<evidence type="ECO:0000313" key="3">
    <source>
        <dbReference type="EMBL" id="RDL36157.1"/>
    </source>
</evidence>
<gene>
    <name evidence="3" type="ORF">BP5553_06769</name>
</gene>
<feature type="compositionally biased region" description="Basic and acidic residues" evidence="1">
    <location>
        <begin position="1"/>
        <end position="15"/>
    </location>
</feature>
<reference evidence="3 4" key="1">
    <citation type="journal article" date="2018" name="IMA Fungus">
        <title>IMA Genome-F 9: Draft genome sequence of Annulohypoxylon stygium, Aspergillus mulundensis, Berkeleyomyces basicola (syn. Thielaviopsis basicola), Ceratocystis smalleyi, two Cercospora beticola strains, Coleophoma cylindrospora, Fusarium fracticaudum, Phialophora cf. hyalina, and Morchella septimelata.</title>
        <authorList>
            <person name="Wingfield B.D."/>
            <person name="Bills G.F."/>
            <person name="Dong Y."/>
            <person name="Huang W."/>
            <person name="Nel W.J."/>
            <person name="Swalarsk-Parry B.S."/>
            <person name="Vaghefi N."/>
            <person name="Wilken P.M."/>
            <person name="An Z."/>
            <person name="de Beer Z.W."/>
            <person name="De Vos L."/>
            <person name="Chen L."/>
            <person name="Duong T.A."/>
            <person name="Gao Y."/>
            <person name="Hammerbacher A."/>
            <person name="Kikkert J.R."/>
            <person name="Li Y."/>
            <person name="Li H."/>
            <person name="Li K."/>
            <person name="Li Q."/>
            <person name="Liu X."/>
            <person name="Ma X."/>
            <person name="Naidoo K."/>
            <person name="Pethybridge S.J."/>
            <person name="Sun J."/>
            <person name="Steenkamp E.T."/>
            <person name="van der Nest M.A."/>
            <person name="van Wyk S."/>
            <person name="Wingfield M.J."/>
            <person name="Xiong C."/>
            <person name="Yue Q."/>
            <person name="Zhang X."/>
        </authorList>
    </citation>
    <scope>NUCLEOTIDE SEQUENCE [LARGE SCALE GENOMIC DNA]</scope>
    <source>
        <strain evidence="3 4">BP 5553</strain>
    </source>
</reference>
<dbReference type="GeneID" id="43599618"/>
<dbReference type="GO" id="GO:0004674">
    <property type="term" value="F:protein serine/threonine kinase activity"/>
    <property type="evidence" value="ECO:0007669"/>
    <property type="project" value="TreeGrafter"/>
</dbReference>
<organism evidence="3 4">
    <name type="scientific">Venustampulla echinocandica</name>
    <dbReference type="NCBI Taxonomy" id="2656787"/>
    <lineage>
        <taxon>Eukaryota</taxon>
        <taxon>Fungi</taxon>
        <taxon>Dikarya</taxon>
        <taxon>Ascomycota</taxon>
        <taxon>Pezizomycotina</taxon>
        <taxon>Leotiomycetes</taxon>
        <taxon>Helotiales</taxon>
        <taxon>Pleuroascaceae</taxon>
        <taxon>Venustampulla</taxon>
    </lineage>
</organism>
<dbReference type="STRING" id="2656787.A0A370TKY2"/>
<dbReference type="Proteomes" id="UP000254866">
    <property type="component" value="Unassembled WGS sequence"/>
</dbReference>